<organism evidence="7 8">
    <name type="scientific">Seminavis robusta</name>
    <dbReference type="NCBI Taxonomy" id="568900"/>
    <lineage>
        <taxon>Eukaryota</taxon>
        <taxon>Sar</taxon>
        <taxon>Stramenopiles</taxon>
        <taxon>Ochrophyta</taxon>
        <taxon>Bacillariophyta</taxon>
        <taxon>Bacillariophyceae</taxon>
        <taxon>Bacillariophycidae</taxon>
        <taxon>Naviculales</taxon>
        <taxon>Naviculaceae</taxon>
        <taxon>Seminavis</taxon>
    </lineage>
</organism>
<evidence type="ECO:0000313" key="7">
    <source>
        <dbReference type="EMBL" id="CAB9517400.1"/>
    </source>
</evidence>
<feature type="compositionally biased region" description="Basic and acidic residues" evidence="5">
    <location>
        <begin position="1508"/>
        <end position="1517"/>
    </location>
</feature>
<feature type="region of interest" description="Disordered" evidence="5">
    <location>
        <begin position="543"/>
        <end position="566"/>
    </location>
</feature>
<dbReference type="Proteomes" id="UP001153069">
    <property type="component" value="Unassembled WGS sequence"/>
</dbReference>
<evidence type="ECO:0000259" key="6">
    <source>
        <dbReference type="PROSITE" id="PS51886"/>
    </source>
</evidence>
<sequence>MANTARPPSLPPKVPLASHNPPLADHLTRSTAALAAIATTPTQRVASFGSNVSAASDSSRDGLRREISRRRRSFTSSEFNFLQGIVANGTEVEVLLVQQKLNDPSLGFDAQDDEENVVGSNSKSVTTASEDGVHPGKESASGDRTLSSGSLSTLQQQHQQTRQQQQPKSPPVADLAHLQLLEPTLTLSMDNGSFDVDASIDTCATGQGKPPPTPIPMSPHRDQATLTIPSHEELYPDIRMLIANGASADNRQMSLSEFEKTPLVQNLRPSRDLGGAAHLPIPAIDHPLFLNDTLETPAASNTTAGRSTLRPAVLSRRSSNPMVDQLWVAHEQGLVVTPQQSTKRILMRREQSLSAASPLRRYSTVSSHRSSSSRSGGISLSNRANAATADPYGRSLLNPQELRKIKQRHSRTQSHQISTAELLSFHMLPPWRHLHQQDYRAMAMELQNASTDSSTTIDTQDITSLLLPTDEEIFRRSLAAKQQTTTTPQKWSVSERPPPPRPFAAAGSTSNKEPLVTKSIGVLPTASSGVPVAPNGMRRMVSDGGAAVTRRPSALRRMTSDSSRKSVSFQIQDELKKQLEATVNEEGTSHTASILPYVASVGSTEMDESATTFGSEHPVEEVLREADNKQRVSDVSTLSVNSIPQWGRRDSQASIASLNLHQAKPIRQDSIGSTVEGWEASKAFQEGLSTPVEIQYTPYGNNSAEPLLMHLATRPVRPLQPNTTAVDGIEACKSFLRDLASIPVAPTPEATNVSRNWGRRDSNASLNLHLARPIQHESIASTRSGADAMEAFQKQFDAPAWGRRDSMCSLASLNLHLAGPIQESIFKRQDSLDSVTVADESGAVEEAFRPTGWARRESMSSIASLNLHRAHPIRQESLNRFGRRDSTNSLASLTLHRAHPMRRDSMASTAEGTDALEAFREQVSTESWGRRDSTNSVTSLALHKAHPIRQESIISNAEGWEAAEALQNEFQAAPDILKPSWGRQESMGSVASLNLHHAHPILAANSGAAAIDVLRNVGSAFSDADFEASLRSIPPGQPFGEESIMSTASGRVAREALEQTIKDANNETLREASSGTALSSVSDIASLQRTSLTSIPSLHPARPIRQDSIASTATGREAKELLRQQLSPASIVASQWEGIVSPDEWEDKKMEDEDMIIKPKGVSRPVIVRHASQNEYDEEGMEVAPAEDEKEPQMKLKTQILVPNHPYMPIDVQREELPGEEKSERVVSPEGRRRQDGYRHFPSSLVSFGGESRKSIVTIEASASFDESKSIDRIDRYRGVFRGELPRSISEDELSTLFLPHCKPKPLSRGQSDATNFAADLTSNSWELDTVVGEYDAWDAIRDEYINGYGGGGTLPFRILGTSARDVDAMPHVLSPPLMESLQSFFPTSKTHDNFWLKYSMVRDGASLHTLMQHARGAKYSVLALETTDGEVFGAFTGEPWRKTWNYFGTGESFLWRMRNSRKTKCHSIIDQAQMESEIDVYPYTGANQCIQLCTHNKIAVGGGSPEHPLDEEKRDDNNDDDNSADKPEEIQDFEFGYGLAMQSDLLHGTSSPCVTFGSPSLSMIHRDGSLFEITNMELWTLTPCWNETEAEKLELGRMFLEQPSFNNGTFE</sequence>
<keyword evidence="3" id="KW-0496">Mitochondrion</keyword>
<feature type="compositionally biased region" description="Polar residues" evidence="5">
    <location>
        <begin position="118"/>
        <end position="129"/>
    </location>
</feature>
<feature type="region of interest" description="Disordered" evidence="5">
    <location>
        <begin position="198"/>
        <end position="219"/>
    </location>
</feature>
<evidence type="ECO:0000313" key="8">
    <source>
        <dbReference type="Proteomes" id="UP001153069"/>
    </source>
</evidence>
<feature type="region of interest" description="Disordered" evidence="5">
    <location>
        <begin position="1502"/>
        <end position="1528"/>
    </location>
</feature>
<feature type="compositionally biased region" description="Basic and acidic residues" evidence="5">
    <location>
        <begin position="131"/>
        <end position="141"/>
    </location>
</feature>
<feature type="region of interest" description="Disordered" evidence="5">
    <location>
        <begin position="1217"/>
        <end position="1238"/>
    </location>
</feature>
<feature type="compositionally biased region" description="Low complexity" evidence="5">
    <location>
        <begin position="360"/>
        <end position="383"/>
    </location>
</feature>
<dbReference type="InterPro" id="IPR006571">
    <property type="entry name" value="TLDc_dom"/>
</dbReference>
<dbReference type="PROSITE" id="PS51886">
    <property type="entry name" value="TLDC"/>
    <property type="match status" value="1"/>
</dbReference>
<feature type="region of interest" description="Disordered" evidence="5">
    <location>
        <begin position="106"/>
        <end position="172"/>
    </location>
</feature>
<dbReference type="Pfam" id="PF07534">
    <property type="entry name" value="TLD"/>
    <property type="match status" value="1"/>
</dbReference>
<keyword evidence="8" id="KW-1185">Reference proteome</keyword>
<feature type="region of interest" description="Disordered" evidence="5">
    <location>
        <begin position="480"/>
        <end position="512"/>
    </location>
</feature>
<name>A0A9N8EFB3_9STRA</name>
<reference evidence="7" key="1">
    <citation type="submission" date="2020-06" db="EMBL/GenBank/DDBJ databases">
        <authorList>
            <consortium name="Plant Systems Biology data submission"/>
        </authorList>
    </citation>
    <scope>NUCLEOTIDE SEQUENCE</scope>
    <source>
        <strain evidence="7">D6</strain>
    </source>
</reference>
<comment type="subcellular location">
    <subcellularLocation>
        <location evidence="1">Mitochondrion</location>
    </subcellularLocation>
</comment>
<comment type="similarity">
    <text evidence="2">Belongs to the OXR1 family.</text>
</comment>
<accession>A0A9N8EFB3</accession>
<evidence type="ECO:0000256" key="2">
    <source>
        <dbReference type="ARBA" id="ARBA00009540"/>
    </source>
</evidence>
<feature type="region of interest" description="Disordered" evidence="5">
    <location>
        <begin position="1"/>
        <end position="24"/>
    </location>
</feature>
<dbReference type="SMART" id="SM00584">
    <property type="entry name" value="TLDc"/>
    <property type="match status" value="1"/>
</dbReference>
<dbReference type="PANTHER" id="PTHR23354:SF62">
    <property type="entry name" value="MUSTARD, ISOFORM V"/>
    <property type="match status" value="1"/>
</dbReference>
<dbReference type="OrthoDB" id="26679at2759"/>
<gene>
    <name evidence="7" type="ORF">SEMRO_854_G211240.1</name>
</gene>
<evidence type="ECO:0000256" key="4">
    <source>
        <dbReference type="ARBA" id="ARBA00040604"/>
    </source>
</evidence>
<evidence type="ECO:0000256" key="5">
    <source>
        <dbReference type="SAM" id="MobiDB-lite"/>
    </source>
</evidence>
<protein>
    <recommendedName>
        <fullName evidence="4">Oxidation resistance protein 1</fullName>
    </recommendedName>
</protein>
<dbReference type="EMBL" id="CAICTM010000853">
    <property type="protein sequence ID" value="CAB9517400.1"/>
    <property type="molecule type" value="Genomic_DNA"/>
</dbReference>
<dbReference type="PANTHER" id="PTHR23354">
    <property type="entry name" value="NUCLEOLAR PROTEIN 7/ESTROGEN RECEPTOR COACTIVATOR-RELATED"/>
    <property type="match status" value="1"/>
</dbReference>
<feature type="domain" description="TLDc" evidence="6">
    <location>
        <begin position="1372"/>
        <end position="1583"/>
    </location>
</feature>
<comment type="caution">
    <text evidence="7">The sequence shown here is derived from an EMBL/GenBank/DDBJ whole genome shotgun (WGS) entry which is preliminary data.</text>
</comment>
<feature type="region of interest" description="Disordered" evidence="5">
    <location>
        <begin position="356"/>
        <end position="395"/>
    </location>
</feature>
<proteinExistence type="inferred from homology"/>
<feature type="compositionally biased region" description="Low complexity" evidence="5">
    <location>
        <begin position="145"/>
        <end position="166"/>
    </location>
</feature>
<dbReference type="GO" id="GO:0005739">
    <property type="term" value="C:mitochondrion"/>
    <property type="evidence" value="ECO:0007669"/>
    <property type="project" value="UniProtKB-SubCell"/>
</dbReference>
<evidence type="ECO:0000256" key="1">
    <source>
        <dbReference type="ARBA" id="ARBA00004173"/>
    </source>
</evidence>
<evidence type="ECO:0000256" key="3">
    <source>
        <dbReference type="ARBA" id="ARBA00023128"/>
    </source>
</evidence>